<comment type="subcellular location">
    <subcellularLocation>
        <location evidence="1">Membrane</location>
        <topology evidence="1">Multi-pass membrane protein</topology>
    </subcellularLocation>
</comment>
<feature type="transmembrane region" description="Helical" evidence="5">
    <location>
        <begin position="6"/>
        <end position="25"/>
    </location>
</feature>
<protein>
    <submittedName>
        <fullName evidence="6">Protein zntC</fullName>
    </submittedName>
</protein>
<dbReference type="Pfam" id="PF02535">
    <property type="entry name" value="Zip"/>
    <property type="match status" value="1"/>
</dbReference>
<evidence type="ECO:0000313" key="6">
    <source>
        <dbReference type="EMBL" id="KAF7683227.1"/>
    </source>
</evidence>
<keyword evidence="4 5" id="KW-0472">Membrane</keyword>
<evidence type="ECO:0000256" key="1">
    <source>
        <dbReference type="ARBA" id="ARBA00004141"/>
    </source>
</evidence>
<evidence type="ECO:0000256" key="3">
    <source>
        <dbReference type="ARBA" id="ARBA00022989"/>
    </source>
</evidence>
<dbReference type="PANTHER" id="PTHR11040:SF44">
    <property type="entry name" value="PROTEIN ZNTC-RELATED"/>
    <property type="match status" value="1"/>
</dbReference>
<feature type="transmembrane region" description="Helical" evidence="5">
    <location>
        <begin position="132"/>
        <end position="152"/>
    </location>
</feature>
<dbReference type="PANTHER" id="PTHR11040">
    <property type="entry name" value="ZINC/IRON TRANSPORTER"/>
    <property type="match status" value="1"/>
</dbReference>
<comment type="caution">
    <text evidence="6">The sequence shown here is derived from an EMBL/GenBank/DDBJ whole genome shotgun (WGS) entry which is preliminary data.</text>
</comment>
<feature type="transmembrane region" description="Helical" evidence="5">
    <location>
        <begin position="194"/>
        <end position="216"/>
    </location>
</feature>
<keyword evidence="3 5" id="KW-1133">Transmembrane helix</keyword>
<dbReference type="Proteomes" id="UP001516464">
    <property type="component" value="Unassembled WGS sequence"/>
</dbReference>
<evidence type="ECO:0000256" key="4">
    <source>
        <dbReference type="ARBA" id="ARBA00023136"/>
    </source>
</evidence>
<gene>
    <name evidence="6" type="primary">zntC</name>
    <name evidence="6" type="ORF">TCON_1558</name>
</gene>
<feature type="transmembrane region" description="Helical" evidence="5">
    <location>
        <begin position="68"/>
        <end position="86"/>
    </location>
</feature>
<feature type="transmembrane region" description="Helical" evidence="5">
    <location>
        <begin position="37"/>
        <end position="56"/>
    </location>
</feature>
<feature type="transmembrane region" description="Helical" evidence="5">
    <location>
        <begin position="237"/>
        <end position="258"/>
    </location>
</feature>
<evidence type="ECO:0000256" key="2">
    <source>
        <dbReference type="ARBA" id="ARBA00022692"/>
    </source>
</evidence>
<keyword evidence="2 5" id="KW-0812">Transmembrane</keyword>
<feature type="transmembrane region" description="Helical" evidence="5">
    <location>
        <begin position="106"/>
        <end position="126"/>
    </location>
</feature>
<accession>A0ABQ7HYI5</accession>
<reference evidence="6 7" key="1">
    <citation type="submission" date="2019-01" db="EMBL/GenBank/DDBJ databases">
        <title>Genomes sequencing and comparative genomics of infectious freshwater microsporidia, Cucumispora dikerogammari and Thelohania contejeani.</title>
        <authorList>
            <person name="Cormier A."/>
            <person name="Giraud I."/>
            <person name="Wattier R."/>
            <person name="Teixeira M."/>
            <person name="Grandjean F."/>
            <person name="Rigaud T."/>
            <person name="Cordaux R."/>
        </authorList>
    </citation>
    <scope>NUCLEOTIDE SEQUENCE [LARGE SCALE GENOMIC DNA]</scope>
    <source>
        <strain evidence="6">T1</strain>
        <tissue evidence="6">Spores</tissue>
    </source>
</reference>
<evidence type="ECO:0000256" key="5">
    <source>
        <dbReference type="SAM" id="Phobius"/>
    </source>
</evidence>
<proteinExistence type="predicted"/>
<name>A0ABQ7HYI5_9MICR</name>
<keyword evidence="7" id="KW-1185">Reference proteome</keyword>
<dbReference type="EMBL" id="SBIQ01000112">
    <property type="protein sequence ID" value="KAF7683227.1"/>
    <property type="molecule type" value="Genomic_DNA"/>
</dbReference>
<sequence>METASSLTVYLLSILTFIFTLTFAVSYKLFAKTTLSAYLKCFAGGVILSTMIFHIFPDLYIIKDSNIAPLFSGLSFLFLFSIDKLYLYSQCNEADSLPKNSTQAQALLFVIALSMHSFLEGLGIPTKTNIELLWYMIGLLGHKWVEAFALGVSIMISNFSQRTILYLLILYSALTPLGALFSLLAISILKNSEYFKIGEMVMTGISSGSFFYIGFIEMLNSEFNFDKENKRAVKLKMAAIFLGFLLMTCVVFACDFIEKLGIR</sequence>
<evidence type="ECO:0000313" key="7">
    <source>
        <dbReference type="Proteomes" id="UP001516464"/>
    </source>
</evidence>
<organism evidence="6 7">
    <name type="scientific">Astathelohania contejeani</name>
    <dbReference type="NCBI Taxonomy" id="164912"/>
    <lineage>
        <taxon>Eukaryota</taxon>
        <taxon>Fungi</taxon>
        <taxon>Fungi incertae sedis</taxon>
        <taxon>Microsporidia</taxon>
        <taxon>Astathelohaniidae</taxon>
        <taxon>Astathelohania</taxon>
    </lineage>
</organism>
<feature type="transmembrane region" description="Helical" evidence="5">
    <location>
        <begin position="164"/>
        <end position="188"/>
    </location>
</feature>
<dbReference type="InterPro" id="IPR003689">
    <property type="entry name" value="ZIP"/>
</dbReference>